<keyword evidence="4" id="KW-1185">Reference proteome</keyword>
<dbReference type="HOGENOM" id="CLU_1605589_0_0_1"/>
<reference evidence="4" key="1">
    <citation type="journal article" date="2011" name="Nature">
        <title>Genome sequence and analysis of the tuber crop potato.</title>
        <authorList>
            <consortium name="The Potato Genome Sequencing Consortium"/>
        </authorList>
    </citation>
    <scope>NUCLEOTIDE SEQUENCE [LARGE SCALE GENOMIC DNA]</scope>
    <source>
        <strain evidence="4">cv. DM1-3 516 R44</strain>
    </source>
</reference>
<evidence type="ECO:0000256" key="1">
    <source>
        <dbReference type="ARBA" id="ARBA00022860"/>
    </source>
</evidence>
<protein>
    <submittedName>
        <fullName evidence="3">Calmodulin-binding transcription activator (Camta), plants</fullName>
    </submittedName>
</protein>
<dbReference type="AlphaFoldDB" id="M1A0H3"/>
<dbReference type="PROSITE" id="PS50096">
    <property type="entry name" value="IQ"/>
    <property type="match status" value="2"/>
</dbReference>
<keyword evidence="1" id="KW-0112">Calmodulin-binding</keyword>
<dbReference type="PANTHER" id="PTHR23335">
    <property type="entry name" value="CALMODULIN-BINDING TRANSCRIPTION ACTIVATOR CAMTA"/>
    <property type="match status" value="1"/>
</dbReference>
<dbReference type="InterPro" id="IPR000048">
    <property type="entry name" value="IQ_motif_EF-hand-BS"/>
</dbReference>
<dbReference type="GO" id="GO:0005516">
    <property type="term" value="F:calmodulin binding"/>
    <property type="evidence" value="ECO:0007669"/>
    <property type="project" value="UniProtKB-KW"/>
</dbReference>
<accession>M1A0H3</accession>
<evidence type="ECO:0000256" key="2">
    <source>
        <dbReference type="SAM" id="Phobius"/>
    </source>
</evidence>
<keyword evidence="2" id="KW-0812">Transmembrane</keyword>
<dbReference type="ExpressionAtlas" id="M1A0H3">
    <property type="expression patterns" value="baseline"/>
</dbReference>
<dbReference type="PANTHER" id="PTHR23335:SF28">
    <property type="entry name" value="CALMODULIN-BINDING TRANSCRIPTION ACTIVATOR (CAMTA), PLANTS"/>
    <property type="match status" value="1"/>
</dbReference>
<keyword evidence="2" id="KW-0472">Membrane</keyword>
<dbReference type="Pfam" id="PF00612">
    <property type="entry name" value="IQ"/>
    <property type="match status" value="1"/>
</dbReference>
<organism evidence="3 4">
    <name type="scientific">Solanum tuberosum</name>
    <name type="common">Potato</name>
    <dbReference type="NCBI Taxonomy" id="4113"/>
    <lineage>
        <taxon>Eukaryota</taxon>
        <taxon>Viridiplantae</taxon>
        <taxon>Streptophyta</taxon>
        <taxon>Embryophyta</taxon>
        <taxon>Tracheophyta</taxon>
        <taxon>Spermatophyta</taxon>
        <taxon>Magnoliopsida</taxon>
        <taxon>eudicotyledons</taxon>
        <taxon>Gunneridae</taxon>
        <taxon>Pentapetalae</taxon>
        <taxon>asterids</taxon>
        <taxon>lamiids</taxon>
        <taxon>Solanales</taxon>
        <taxon>Solanaceae</taxon>
        <taxon>Solanoideae</taxon>
        <taxon>Solaneae</taxon>
        <taxon>Solanum</taxon>
    </lineage>
</organism>
<sequence length="166" mass="19866">MQAVFRGFQVRRQYRKITWSVGVLEKAIFRWRLKRKGLRGLKLQSSQVVKSDDAEEDFFQASRKQAEERIERSVVRVQAMFRSKQAQEQYRRMKLEHNKAMVIVRGKNSNIPSNINEPFSKFDSIFEPFPYFVRYNRIQHLSIFITYILPTFFFFIAAGIRRDSQS</sequence>
<dbReference type="Gramene" id="PGSC0003DMT400011977">
    <property type="protein sequence ID" value="PGSC0003DMT400011977"/>
    <property type="gene ID" value="PGSC0003DMG400004701"/>
</dbReference>
<dbReference type="EnsemblPlants" id="PGSC0003DMT400011977">
    <property type="protein sequence ID" value="PGSC0003DMT400011977"/>
    <property type="gene ID" value="PGSC0003DMG400004701"/>
</dbReference>
<reference evidence="3" key="2">
    <citation type="submission" date="2015-06" db="UniProtKB">
        <authorList>
            <consortium name="EnsemblPlants"/>
        </authorList>
    </citation>
    <scope>IDENTIFICATION</scope>
    <source>
        <strain evidence="3">DM1-3 516 R44</strain>
    </source>
</reference>
<feature type="transmembrane region" description="Helical" evidence="2">
    <location>
        <begin position="141"/>
        <end position="160"/>
    </location>
</feature>
<evidence type="ECO:0000313" key="4">
    <source>
        <dbReference type="Proteomes" id="UP000011115"/>
    </source>
</evidence>
<evidence type="ECO:0000313" key="3">
    <source>
        <dbReference type="EnsemblPlants" id="PGSC0003DMT400011977"/>
    </source>
</evidence>
<proteinExistence type="predicted"/>
<name>M1A0H3_SOLTU</name>
<dbReference type="Proteomes" id="UP000011115">
    <property type="component" value="Unassembled WGS sequence"/>
</dbReference>
<keyword evidence="2" id="KW-1133">Transmembrane helix</keyword>